<dbReference type="Pfam" id="PF24827">
    <property type="entry name" value="AstE_AspA_cat"/>
    <property type="match status" value="1"/>
</dbReference>
<evidence type="ECO:0000313" key="7">
    <source>
        <dbReference type="Proteomes" id="UP000228687"/>
    </source>
</evidence>
<gene>
    <name evidence="6" type="ORF">COT23_00975</name>
</gene>
<sequence length="134" mass="15459">MEIVGSNPIDRAMKLAHPTYQQLLKDVPNIKKYFTVELLNVPGEKHKLIKCIKHIFADAPLLMIMAGCHGEEPAPPLAFFKNYQRIAEAAETHRVNLVLYPLVNPWGFSRNKRLNRLGFWNSLICRARSFYTRP</sequence>
<comment type="cofactor">
    <cofactor evidence="1">
        <name>Zn(2+)</name>
        <dbReference type="ChEBI" id="CHEBI:29105"/>
    </cofactor>
</comment>
<dbReference type="AlphaFoldDB" id="A0A2H0YYD3"/>
<protein>
    <recommendedName>
        <fullName evidence="5">Succinylglutamate desuccinylase/Aspartoacylase catalytic domain-containing protein</fullName>
    </recommendedName>
</protein>
<dbReference type="InterPro" id="IPR055438">
    <property type="entry name" value="AstE_AspA_cat"/>
</dbReference>
<reference evidence="7" key="1">
    <citation type="submission" date="2017-09" db="EMBL/GenBank/DDBJ databases">
        <title>Depth-based differentiation of microbial function through sediment-hosted aquifers and enrichment of novel symbionts in the deep terrestrial subsurface.</title>
        <authorList>
            <person name="Probst A.J."/>
            <person name="Ladd B."/>
            <person name="Jarett J.K."/>
            <person name="Geller-Mcgrath D.E."/>
            <person name="Sieber C.M.K."/>
            <person name="Emerson J.B."/>
            <person name="Anantharaman K."/>
            <person name="Thomas B.C."/>
            <person name="Malmstrom R."/>
            <person name="Stieglmeier M."/>
            <person name="Klingl A."/>
            <person name="Woyke T."/>
            <person name="Ryan C.M."/>
            <person name="Banfield J.F."/>
        </authorList>
    </citation>
    <scope>NUCLEOTIDE SEQUENCE [LARGE SCALE GENOMIC DNA]</scope>
</reference>
<proteinExistence type="predicted"/>
<evidence type="ECO:0000256" key="3">
    <source>
        <dbReference type="ARBA" id="ARBA00022801"/>
    </source>
</evidence>
<evidence type="ECO:0000256" key="2">
    <source>
        <dbReference type="ARBA" id="ARBA00022723"/>
    </source>
</evidence>
<feature type="domain" description="Succinylglutamate desuccinylase/Aspartoacylase catalytic" evidence="5">
    <location>
        <begin position="60"/>
        <end position="115"/>
    </location>
</feature>
<dbReference type="GO" id="GO:0046872">
    <property type="term" value="F:metal ion binding"/>
    <property type="evidence" value="ECO:0007669"/>
    <property type="project" value="UniProtKB-KW"/>
</dbReference>
<dbReference type="Proteomes" id="UP000228687">
    <property type="component" value="Unassembled WGS sequence"/>
</dbReference>
<organism evidence="6 7">
    <name type="scientific">Candidatus Kaiserbacteria bacterium CG08_land_8_20_14_0_20_50_21</name>
    <dbReference type="NCBI Taxonomy" id="1974604"/>
    <lineage>
        <taxon>Bacteria</taxon>
        <taxon>Candidatus Kaiseribacteriota</taxon>
    </lineage>
</organism>
<evidence type="ECO:0000256" key="1">
    <source>
        <dbReference type="ARBA" id="ARBA00001947"/>
    </source>
</evidence>
<dbReference type="SUPFAM" id="SSF53187">
    <property type="entry name" value="Zn-dependent exopeptidases"/>
    <property type="match status" value="1"/>
</dbReference>
<comment type="caution">
    <text evidence="6">The sequence shown here is derived from an EMBL/GenBank/DDBJ whole genome shotgun (WGS) entry which is preliminary data.</text>
</comment>
<keyword evidence="2" id="KW-0479">Metal-binding</keyword>
<evidence type="ECO:0000313" key="6">
    <source>
        <dbReference type="EMBL" id="PIS43501.1"/>
    </source>
</evidence>
<evidence type="ECO:0000259" key="5">
    <source>
        <dbReference type="Pfam" id="PF24827"/>
    </source>
</evidence>
<keyword evidence="4" id="KW-0862">Zinc</keyword>
<evidence type="ECO:0000256" key="4">
    <source>
        <dbReference type="ARBA" id="ARBA00022833"/>
    </source>
</evidence>
<accession>A0A2H0YYD3</accession>
<name>A0A2H0YYD3_9BACT</name>
<dbReference type="Gene3D" id="3.40.630.10">
    <property type="entry name" value="Zn peptidases"/>
    <property type="match status" value="1"/>
</dbReference>
<dbReference type="GO" id="GO:0016788">
    <property type="term" value="F:hydrolase activity, acting on ester bonds"/>
    <property type="evidence" value="ECO:0007669"/>
    <property type="project" value="InterPro"/>
</dbReference>
<dbReference type="EMBL" id="PEXT01000018">
    <property type="protein sequence ID" value="PIS43501.1"/>
    <property type="molecule type" value="Genomic_DNA"/>
</dbReference>
<keyword evidence="3" id="KW-0378">Hydrolase</keyword>